<evidence type="ECO:0000313" key="2">
    <source>
        <dbReference type="EMBL" id="MFD1177221.1"/>
    </source>
</evidence>
<feature type="compositionally biased region" description="Basic and acidic residues" evidence="1">
    <location>
        <begin position="62"/>
        <end position="80"/>
    </location>
</feature>
<comment type="caution">
    <text evidence="2">The sequence shown here is derived from an EMBL/GenBank/DDBJ whole genome shotgun (WGS) entry which is preliminary data.</text>
</comment>
<evidence type="ECO:0008006" key="4">
    <source>
        <dbReference type="Google" id="ProtNLM"/>
    </source>
</evidence>
<dbReference type="Gene3D" id="3.30.1490.480">
    <property type="entry name" value="Endolytic murein transglycosylase"/>
    <property type="match status" value="1"/>
</dbReference>
<dbReference type="Proteomes" id="UP001597262">
    <property type="component" value="Unassembled WGS sequence"/>
</dbReference>
<accession>A0ABW3RZB7</accession>
<reference evidence="3" key="1">
    <citation type="journal article" date="2019" name="Int. J. Syst. Evol. Microbiol.">
        <title>The Global Catalogue of Microorganisms (GCM) 10K type strain sequencing project: providing services to taxonomists for standard genome sequencing and annotation.</title>
        <authorList>
            <consortium name="The Broad Institute Genomics Platform"/>
            <consortium name="The Broad Institute Genome Sequencing Center for Infectious Disease"/>
            <person name="Wu L."/>
            <person name="Ma J."/>
        </authorList>
    </citation>
    <scope>NUCLEOTIDE SEQUENCE [LARGE SCALE GENOMIC DNA]</scope>
    <source>
        <strain evidence="3">CCUG 59189</strain>
    </source>
</reference>
<dbReference type="RefSeq" id="WP_379319662.1">
    <property type="nucleotide sequence ID" value="NZ_JBHTLM010000008.1"/>
</dbReference>
<evidence type="ECO:0000256" key="1">
    <source>
        <dbReference type="SAM" id="MobiDB-lite"/>
    </source>
</evidence>
<keyword evidence="3" id="KW-1185">Reference proteome</keyword>
<organism evidence="2 3">
    <name type="scientific">Paenibacillus puldeungensis</name>
    <dbReference type="NCBI Taxonomy" id="696536"/>
    <lineage>
        <taxon>Bacteria</taxon>
        <taxon>Bacillati</taxon>
        <taxon>Bacillota</taxon>
        <taxon>Bacilli</taxon>
        <taxon>Bacillales</taxon>
        <taxon>Paenibacillaceae</taxon>
        <taxon>Paenibacillus</taxon>
    </lineage>
</organism>
<gene>
    <name evidence="2" type="ORF">ACFQ3W_13070</name>
</gene>
<dbReference type="EMBL" id="JBHTLM010000008">
    <property type="protein sequence ID" value="MFD1177221.1"/>
    <property type="molecule type" value="Genomic_DNA"/>
</dbReference>
<evidence type="ECO:0000313" key="3">
    <source>
        <dbReference type="Proteomes" id="UP001597262"/>
    </source>
</evidence>
<protein>
    <recommendedName>
        <fullName evidence="4">YceG-like family protein</fullName>
    </recommendedName>
</protein>
<feature type="region of interest" description="Disordered" evidence="1">
    <location>
        <begin position="62"/>
        <end position="129"/>
    </location>
</feature>
<proteinExistence type="predicted"/>
<name>A0ABW3RZB7_9BACL</name>
<sequence length="201" mass="21512">MIKNRHFMLGLGFGLIIGALLLQLMMIGQRTAGGLYTKEEVQKAATRIGLKVVETDQELLTKEEWQAKEKDNKGNLESKEAQNPSAPSDPKKPATPVKPTQPSSKDSKPAAKAEPSGASTPAAPEKPKAASVEYKIAYGSTLAGVAEGLYESGVIEDKDAFLQKAKSKKINSKVRTGTYSFTVGEDFSSIISKISPKGSNK</sequence>